<dbReference type="PANTHER" id="PTHR22028">
    <property type="entry name" value="SFI1 SPINDLE BODY DOMAIN-CONTAINING PROTEIN-RELATED"/>
    <property type="match status" value="1"/>
</dbReference>
<reference evidence="3 4" key="1">
    <citation type="journal article" date="2020" name="Nature">
        <title>Six reference-quality genomes reveal evolution of bat adaptations.</title>
        <authorList>
            <person name="Jebb D."/>
            <person name="Huang Z."/>
            <person name="Pippel M."/>
            <person name="Hughes G.M."/>
            <person name="Lavrichenko K."/>
            <person name="Devanna P."/>
            <person name="Winkler S."/>
            <person name="Jermiin L.S."/>
            <person name="Skirmuntt E.C."/>
            <person name="Katzourakis A."/>
            <person name="Burkitt-Gray L."/>
            <person name="Ray D.A."/>
            <person name="Sullivan K.A.M."/>
            <person name="Roscito J.G."/>
            <person name="Kirilenko B.M."/>
            <person name="Davalos L.M."/>
            <person name="Corthals A.P."/>
            <person name="Power M.L."/>
            <person name="Jones G."/>
            <person name="Ransome R.D."/>
            <person name="Dechmann D.K.N."/>
            <person name="Locatelli A.G."/>
            <person name="Puechmaille S.J."/>
            <person name="Fedrigo O."/>
            <person name="Jarvis E.D."/>
            <person name="Hiller M."/>
            <person name="Vernes S.C."/>
            <person name="Myers E.W."/>
            <person name="Teeling E.C."/>
        </authorList>
    </citation>
    <scope>NUCLEOTIDE SEQUENCE [LARGE SCALE GENOMIC DNA]</scope>
    <source>
        <strain evidence="3">MRouAeg1</strain>
        <tissue evidence="3">Muscle</tissue>
    </source>
</reference>
<sequence length="370" mass="44446">MGHFHNRHVLQQQLIQKQKKKLQEQKKTILELKENQRLAKARWAAEHAAAVTNTKSRLLSNPKEEEPKKTCQVLPNLPVASPLTEGSRSDSQNSLSGPRRNPRQPMAPHPILKAMEERAVQRAECRRILAEKKKKQEEEKLAQLKAQEEERQKREAEEKKAQLEKKREEKRLKKMKELEKQKRIKRNQHLEAIAKDHYERVLLRKKGLEPWKRLRMQSKQNGQVAEEHHSLALQRKCLLTWFQWSQESLVRKTAQADQFYSQTLLRRVIQNWLQYLTDLEEEVRKLCVHFLQKKIFRAWFNMVREAKIDFQSKQKVAVEHNDRRILWITFQTWKKFVKFMKEERVREERREQLRKKVAEILPDFQVPAPP</sequence>
<gene>
    <name evidence="3" type="ORF">HJG63_002253</name>
</gene>
<organism evidence="3 4">
    <name type="scientific">Rousettus aegyptiacus</name>
    <name type="common">Egyptian fruit bat</name>
    <name type="synonym">Pteropus aegyptiacus</name>
    <dbReference type="NCBI Taxonomy" id="9407"/>
    <lineage>
        <taxon>Eukaryota</taxon>
        <taxon>Metazoa</taxon>
        <taxon>Chordata</taxon>
        <taxon>Craniata</taxon>
        <taxon>Vertebrata</taxon>
        <taxon>Euteleostomi</taxon>
        <taxon>Mammalia</taxon>
        <taxon>Eutheria</taxon>
        <taxon>Laurasiatheria</taxon>
        <taxon>Chiroptera</taxon>
        <taxon>Yinpterochiroptera</taxon>
        <taxon>Pteropodoidea</taxon>
        <taxon>Pteropodidae</taxon>
        <taxon>Rousettinae</taxon>
        <taxon>Rousettus</taxon>
    </lineage>
</organism>
<feature type="compositionally biased region" description="Polar residues" evidence="2">
    <location>
        <begin position="84"/>
        <end position="96"/>
    </location>
</feature>
<evidence type="ECO:0000256" key="2">
    <source>
        <dbReference type="SAM" id="MobiDB-lite"/>
    </source>
</evidence>
<evidence type="ECO:0000256" key="1">
    <source>
        <dbReference type="SAM" id="Coils"/>
    </source>
</evidence>
<dbReference type="AlphaFoldDB" id="A0A7J8HN86"/>
<dbReference type="EMBL" id="JACASE010000004">
    <property type="protein sequence ID" value="KAF6473461.1"/>
    <property type="molecule type" value="Genomic_DNA"/>
</dbReference>
<proteinExistence type="predicted"/>
<dbReference type="Proteomes" id="UP000593571">
    <property type="component" value="Unassembled WGS sequence"/>
</dbReference>
<feature type="coiled-coil region" evidence="1">
    <location>
        <begin position="15"/>
        <end position="42"/>
    </location>
</feature>
<evidence type="ECO:0000313" key="3">
    <source>
        <dbReference type="EMBL" id="KAF6473461.1"/>
    </source>
</evidence>
<feature type="region of interest" description="Disordered" evidence="2">
    <location>
        <begin position="54"/>
        <end position="108"/>
    </location>
</feature>
<accession>A0A7J8HN86</accession>
<name>A0A7J8HN86_ROUAE</name>
<comment type="caution">
    <text evidence="3">The sequence shown here is derived from an EMBL/GenBank/DDBJ whole genome shotgun (WGS) entry which is preliminary data.</text>
</comment>
<keyword evidence="4" id="KW-1185">Reference proteome</keyword>
<keyword evidence="1" id="KW-0175">Coiled coil</keyword>
<protein>
    <submittedName>
        <fullName evidence="3">Coiled-coil domain containing 191</fullName>
    </submittedName>
</protein>
<dbReference type="PANTHER" id="PTHR22028:SF5">
    <property type="entry name" value="COILED-COIL DOMAIN-CONTAINING PROTEIN 191"/>
    <property type="match status" value="1"/>
</dbReference>
<dbReference type="InterPro" id="IPR052270">
    <property type="entry name" value="CACF_protein"/>
</dbReference>
<evidence type="ECO:0000313" key="4">
    <source>
        <dbReference type="Proteomes" id="UP000593571"/>
    </source>
</evidence>
<feature type="region of interest" description="Disordered" evidence="2">
    <location>
        <begin position="146"/>
        <end position="169"/>
    </location>
</feature>